<evidence type="ECO:0000256" key="6">
    <source>
        <dbReference type="SAM" id="Phobius"/>
    </source>
</evidence>
<keyword evidence="8" id="KW-1185">Reference proteome</keyword>
<evidence type="ECO:0000256" key="2">
    <source>
        <dbReference type="ARBA" id="ARBA00022692"/>
    </source>
</evidence>
<organism evidence="7 8">
    <name type="scientific">Pseudotenacibaculum haliotis</name>
    <dbReference type="NCBI Taxonomy" id="1862138"/>
    <lineage>
        <taxon>Bacteria</taxon>
        <taxon>Pseudomonadati</taxon>
        <taxon>Bacteroidota</taxon>
        <taxon>Flavobacteriia</taxon>
        <taxon>Flavobacteriales</taxon>
        <taxon>Flavobacteriaceae</taxon>
        <taxon>Pseudotenacibaculum</taxon>
    </lineage>
</organism>
<keyword evidence="2 6" id="KW-0812">Transmembrane</keyword>
<comment type="subcellular location">
    <subcellularLocation>
        <location evidence="1">Membrane</location>
        <topology evidence="1">Single-pass membrane protein</topology>
    </subcellularLocation>
</comment>
<evidence type="ECO:0000256" key="3">
    <source>
        <dbReference type="ARBA" id="ARBA00022989"/>
    </source>
</evidence>
<protein>
    <submittedName>
        <fullName evidence="7">HlyD family secretion protein</fullName>
    </submittedName>
</protein>
<keyword evidence="4 6" id="KW-0472">Membrane</keyword>
<dbReference type="InterPro" id="IPR050739">
    <property type="entry name" value="MFP"/>
</dbReference>
<feature type="transmembrane region" description="Helical" evidence="6">
    <location>
        <begin position="29"/>
        <end position="48"/>
    </location>
</feature>
<gene>
    <name evidence="7" type="ORF">ACFSRZ_03570</name>
</gene>
<sequence>MPQEILDQEIRSEEVQEILSYVPNWMIRWGNTLILILVIILLGISWFVKYPDEITSQVMITTTNPPQKLYANANGKFEVILASDTDTVIAGTRLAIIENSALYKDVLLLKSIVDTLKVDKLNFEFPIDQLPPLILGDINASFSQFENNYADYDSNKKLNPYKNQYDANAYSVTQAKFRLQLLSDQREIAKQKYDLNKSDFENRQKVLFEKGAISAKDLENKRIELLNSENTLKSLEASISQTRELISNSNKTLKGTDIEKQQREARLLKNAIQSFYQLKKEINDWERRYVLKSDIDGQVSFLSIWDKNQIVKTGDLIFTIIPTRQRSYIGKIEAPAANSGKIKPQQKVIIQLTNYPSDEYGELNGKISTISLVPNQQGNYLIDVIIDKELVTSYDKRIPFRQEMKGTAMIITEDLRLIERFFYQLKNIFN</sequence>
<keyword evidence="3 6" id="KW-1133">Transmembrane helix</keyword>
<reference evidence="8" key="1">
    <citation type="journal article" date="2019" name="Int. J. Syst. Evol. Microbiol.">
        <title>The Global Catalogue of Microorganisms (GCM) 10K type strain sequencing project: providing services to taxonomists for standard genome sequencing and annotation.</title>
        <authorList>
            <consortium name="The Broad Institute Genomics Platform"/>
            <consortium name="The Broad Institute Genome Sequencing Center for Infectious Disease"/>
            <person name="Wu L."/>
            <person name="Ma J."/>
        </authorList>
    </citation>
    <scope>NUCLEOTIDE SEQUENCE [LARGE SCALE GENOMIC DNA]</scope>
    <source>
        <strain evidence="8">KCTC 52127</strain>
    </source>
</reference>
<dbReference type="Proteomes" id="UP001597508">
    <property type="component" value="Unassembled WGS sequence"/>
</dbReference>
<evidence type="ECO:0000256" key="1">
    <source>
        <dbReference type="ARBA" id="ARBA00004167"/>
    </source>
</evidence>
<evidence type="ECO:0000313" key="8">
    <source>
        <dbReference type="Proteomes" id="UP001597508"/>
    </source>
</evidence>
<dbReference type="RefSeq" id="WP_379665142.1">
    <property type="nucleotide sequence ID" value="NZ_JBHULH010000001.1"/>
</dbReference>
<name>A0ABW5LNS3_9FLAO</name>
<evidence type="ECO:0000256" key="4">
    <source>
        <dbReference type="ARBA" id="ARBA00023136"/>
    </source>
</evidence>
<dbReference type="PANTHER" id="PTHR30386">
    <property type="entry name" value="MEMBRANE FUSION SUBUNIT OF EMRAB-TOLC MULTIDRUG EFFLUX PUMP"/>
    <property type="match status" value="1"/>
</dbReference>
<evidence type="ECO:0000256" key="5">
    <source>
        <dbReference type="SAM" id="Coils"/>
    </source>
</evidence>
<keyword evidence="5" id="KW-0175">Coiled coil</keyword>
<proteinExistence type="predicted"/>
<comment type="caution">
    <text evidence="7">The sequence shown here is derived from an EMBL/GenBank/DDBJ whole genome shotgun (WGS) entry which is preliminary data.</text>
</comment>
<evidence type="ECO:0000313" key="7">
    <source>
        <dbReference type="EMBL" id="MFD2566435.1"/>
    </source>
</evidence>
<feature type="coiled-coil region" evidence="5">
    <location>
        <begin position="218"/>
        <end position="288"/>
    </location>
</feature>
<dbReference type="PANTHER" id="PTHR30386:SF26">
    <property type="entry name" value="TRANSPORT PROTEIN COMB"/>
    <property type="match status" value="1"/>
</dbReference>
<dbReference type="EMBL" id="JBHULH010000001">
    <property type="protein sequence ID" value="MFD2566435.1"/>
    <property type="molecule type" value="Genomic_DNA"/>
</dbReference>
<accession>A0ABW5LNS3</accession>